<protein>
    <submittedName>
        <fullName evidence="1">Uncharacterized protein</fullName>
    </submittedName>
</protein>
<dbReference type="Proteomes" id="UP001159641">
    <property type="component" value="Unassembled WGS sequence"/>
</dbReference>
<evidence type="ECO:0000313" key="2">
    <source>
        <dbReference type="Proteomes" id="UP001159641"/>
    </source>
</evidence>
<keyword evidence="2" id="KW-1185">Reference proteome</keyword>
<gene>
    <name evidence="1" type="ORF">J1605_022825</name>
</gene>
<evidence type="ECO:0000313" key="1">
    <source>
        <dbReference type="EMBL" id="KAJ8787667.1"/>
    </source>
</evidence>
<proteinExistence type="predicted"/>
<dbReference type="AlphaFoldDB" id="A0AB34H4F9"/>
<comment type="caution">
    <text evidence="1">The sequence shown here is derived from an EMBL/GenBank/DDBJ whole genome shotgun (WGS) entry which is preliminary data.</text>
</comment>
<reference evidence="1 2" key="1">
    <citation type="submission" date="2022-11" db="EMBL/GenBank/DDBJ databases">
        <title>Whole genome sequence of Eschrichtius robustus ER-17-0199.</title>
        <authorList>
            <person name="Bruniche-Olsen A."/>
            <person name="Black A.N."/>
            <person name="Fields C.J."/>
            <person name="Walden K."/>
            <person name="Dewoody J.A."/>
        </authorList>
    </citation>
    <scope>NUCLEOTIDE SEQUENCE [LARGE SCALE GENOMIC DNA]</scope>
    <source>
        <strain evidence="1">ER-17-0199</strain>
        <tissue evidence="1">Blubber</tissue>
    </source>
</reference>
<accession>A0AB34H4F9</accession>
<sequence>MENVVRSPKQLQEVFSPPGNWETGAASPFCPCWPDDDLGQCRCKWRGLDFKVPRKRRTDSRRGLGSAGGFMSDI</sequence>
<organism evidence="1 2">
    <name type="scientific">Eschrichtius robustus</name>
    <name type="common">California gray whale</name>
    <name type="synonym">Eschrichtius gibbosus</name>
    <dbReference type="NCBI Taxonomy" id="9764"/>
    <lineage>
        <taxon>Eukaryota</taxon>
        <taxon>Metazoa</taxon>
        <taxon>Chordata</taxon>
        <taxon>Craniata</taxon>
        <taxon>Vertebrata</taxon>
        <taxon>Euteleostomi</taxon>
        <taxon>Mammalia</taxon>
        <taxon>Eutheria</taxon>
        <taxon>Laurasiatheria</taxon>
        <taxon>Artiodactyla</taxon>
        <taxon>Whippomorpha</taxon>
        <taxon>Cetacea</taxon>
        <taxon>Mysticeti</taxon>
        <taxon>Eschrichtiidae</taxon>
        <taxon>Eschrichtius</taxon>
    </lineage>
</organism>
<name>A0AB34H4F9_ESCRO</name>
<dbReference type="EMBL" id="JAIQCJ010001751">
    <property type="protein sequence ID" value="KAJ8787667.1"/>
    <property type="molecule type" value="Genomic_DNA"/>
</dbReference>